<dbReference type="Gene3D" id="3.50.50.60">
    <property type="entry name" value="FAD/NAD(P)-binding domain"/>
    <property type="match status" value="2"/>
</dbReference>
<evidence type="ECO:0000313" key="6">
    <source>
        <dbReference type="Proteomes" id="UP000215027"/>
    </source>
</evidence>
<dbReference type="OrthoDB" id="9814556at2"/>
<sequence length="525" mass="56303">MTEHYDIIVIGGGHNGLVAAATLAQAGKRVLVVERRDTLGGAAATEEIFPGYRVDTGATDAALFQDEIIRKLDLTRHGLAFRENPALLFAPQPDGRALTIWRDEARTVADIARFSERDAARWPAFRRQVERMTGLLRGMLLLAPPDLAGLRGGDVMGWAPLALRLRRLGGDDMMELFRLLPMAAQAYLDEWFESDALKGALGGSAVVGATLGPRSAGTNLTFFYQNLGGLLNHRFVVGGIGQLSAALAGAARAAGATIRTGAGVAQILIGDGLDAAAVGVRLDSGEEIRATTVLSNADPRHTLFDLVGPQQLEPEVMRHVRNIMFRGSTARLNLVLSGLPGFAGLADNAQLGGRIRLAPSLDAIERAYDAAKYGRFSEKPYLEMYLPTLHEPAAGGHILTVNAQFAPYKLREGDWTTQGQVFADTVLDTLATVAPGIREQIVHCQIVTPLDLERVYGLAEGSIHHGQMGLEQMLVMRPIPGWSRYETPVRNLYLCGAGAHPGGGVTGAPGYNAARAVLSRVRPTF</sequence>
<dbReference type="SUPFAM" id="SSF51905">
    <property type="entry name" value="FAD/NAD(P)-binding domain"/>
    <property type="match status" value="1"/>
</dbReference>
<reference evidence="5" key="1">
    <citation type="submission" date="2016-01" db="EMBL/GenBank/DDBJ databases">
        <authorList>
            <person name="Mcilroy J.S."/>
            <person name="Karst M S."/>
            <person name="Albertsen M."/>
        </authorList>
    </citation>
    <scope>NUCLEOTIDE SEQUENCE</scope>
    <source>
        <strain evidence="5">Cfx-K</strain>
    </source>
</reference>
<comment type="subunit">
    <text evidence="2">Interacts with COX5B; this interaction may contribute to localize PYROXD2 to the inner face of the inner mitochondrial membrane.</text>
</comment>
<proteinExistence type="predicted"/>
<feature type="domain" description="Amine oxidase" evidence="4">
    <location>
        <begin position="16"/>
        <end position="329"/>
    </location>
</feature>
<dbReference type="Pfam" id="PF01593">
    <property type="entry name" value="Amino_oxidase"/>
    <property type="match status" value="1"/>
</dbReference>
<evidence type="ECO:0000256" key="3">
    <source>
        <dbReference type="ARBA" id="ARBA00040298"/>
    </source>
</evidence>
<evidence type="ECO:0000259" key="4">
    <source>
        <dbReference type="Pfam" id="PF01593"/>
    </source>
</evidence>
<evidence type="ECO:0000256" key="1">
    <source>
        <dbReference type="ARBA" id="ARBA00037217"/>
    </source>
</evidence>
<name>A0A160T7U6_9CHLR</name>
<organism evidence="5 6">
    <name type="scientific">Candidatus Promineifilum breve</name>
    <dbReference type="NCBI Taxonomy" id="1806508"/>
    <lineage>
        <taxon>Bacteria</taxon>
        <taxon>Bacillati</taxon>
        <taxon>Chloroflexota</taxon>
        <taxon>Ardenticatenia</taxon>
        <taxon>Candidatus Promineifilales</taxon>
        <taxon>Candidatus Promineifilaceae</taxon>
        <taxon>Candidatus Promineifilum</taxon>
    </lineage>
</organism>
<gene>
    <name evidence="5" type="ORF">CFX0092_A3307</name>
</gene>
<dbReference type="PANTHER" id="PTHR10668:SF103">
    <property type="entry name" value="PYRIDINE NUCLEOTIDE-DISULFIDE OXIDOREDUCTASE DOMAIN-CONTAINING PROTEIN 2"/>
    <property type="match status" value="1"/>
</dbReference>
<protein>
    <recommendedName>
        <fullName evidence="3">Pyridine nucleotide-disulfide oxidoreductase domain-containing protein 2</fullName>
    </recommendedName>
</protein>
<dbReference type="EMBL" id="LN890655">
    <property type="protein sequence ID" value="CUS05185.2"/>
    <property type="molecule type" value="Genomic_DNA"/>
</dbReference>
<dbReference type="InterPro" id="IPR036188">
    <property type="entry name" value="FAD/NAD-bd_sf"/>
</dbReference>
<evidence type="ECO:0000256" key="2">
    <source>
        <dbReference type="ARBA" id="ARBA00038825"/>
    </source>
</evidence>
<dbReference type="InterPro" id="IPR002937">
    <property type="entry name" value="Amino_oxidase"/>
</dbReference>
<evidence type="ECO:0000313" key="5">
    <source>
        <dbReference type="EMBL" id="CUS05185.2"/>
    </source>
</evidence>
<dbReference type="PANTHER" id="PTHR10668">
    <property type="entry name" value="PHYTOENE DEHYDROGENASE"/>
    <property type="match status" value="1"/>
</dbReference>
<keyword evidence="6" id="KW-1185">Reference proteome</keyword>
<dbReference type="Proteomes" id="UP000215027">
    <property type="component" value="Chromosome I"/>
</dbReference>
<accession>A0A160T7U6</accession>
<dbReference type="RefSeq" id="WP_095044431.1">
    <property type="nucleotide sequence ID" value="NZ_LN890655.1"/>
</dbReference>
<dbReference type="KEGG" id="pbf:CFX0092_A3307"/>
<dbReference type="GO" id="GO:0016491">
    <property type="term" value="F:oxidoreductase activity"/>
    <property type="evidence" value="ECO:0007669"/>
    <property type="project" value="InterPro"/>
</dbReference>
<comment type="function">
    <text evidence="1">Probable oxidoreductase that may play a role as regulator of mitochondrial function.</text>
</comment>
<dbReference type="AlphaFoldDB" id="A0A160T7U6"/>